<proteinExistence type="predicted"/>
<dbReference type="Proteomes" id="UP000245695">
    <property type="component" value="Chromosome 1"/>
</dbReference>
<feature type="transmembrane region" description="Helical" evidence="1">
    <location>
        <begin position="214"/>
        <end position="234"/>
    </location>
</feature>
<name>A0A2P2BVA5_9FIRM</name>
<dbReference type="PANTHER" id="PTHR41324">
    <property type="entry name" value="MEMBRANE PROTEIN-RELATED"/>
    <property type="match status" value="1"/>
</dbReference>
<gene>
    <name evidence="2" type="ORF">FRIFI_2784</name>
</gene>
<evidence type="ECO:0000256" key="1">
    <source>
        <dbReference type="SAM" id="Phobius"/>
    </source>
</evidence>
<keyword evidence="1" id="KW-0472">Membrane</keyword>
<accession>A0A2P2BVA5</accession>
<dbReference type="GO" id="GO:0004497">
    <property type="term" value="F:monooxygenase activity"/>
    <property type="evidence" value="ECO:0007669"/>
    <property type="project" value="UniProtKB-KW"/>
</dbReference>
<organism evidence="2 3">
    <name type="scientific">Romboutsia hominis</name>
    <dbReference type="NCBI Taxonomy" id="1507512"/>
    <lineage>
        <taxon>Bacteria</taxon>
        <taxon>Bacillati</taxon>
        <taxon>Bacillota</taxon>
        <taxon>Clostridia</taxon>
        <taxon>Peptostreptococcales</taxon>
        <taxon>Peptostreptococcaceae</taxon>
        <taxon>Romboutsia</taxon>
    </lineage>
</organism>
<dbReference type="Pfam" id="PF09991">
    <property type="entry name" value="DUF2232"/>
    <property type="match status" value="1"/>
</dbReference>
<feature type="transmembrane region" description="Helical" evidence="1">
    <location>
        <begin position="174"/>
        <end position="193"/>
    </location>
</feature>
<evidence type="ECO:0000313" key="3">
    <source>
        <dbReference type="Proteomes" id="UP000245695"/>
    </source>
</evidence>
<keyword evidence="1" id="KW-1133">Transmembrane helix</keyword>
<feature type="transmembrane region" description="Helical" evidence="1">
    <location>
        <begin position="12"/>
        <end position="37"/>
    </location>
</feature>
<protein>
    <submittedName>
        <fullName evidence="2">Brp/Blh beta-carotene 15,15'-monooxygenase</fullName>
    </submittedName>
</protein>
<sequence>MNNKVKLSQVSMIVTLGILLALVTAYVPILSVLSFLIPVPYAIIGTIGNNKYSILSLIVTFLILIFGVDITYAVSISIMSVLPGIVIGSVARQNIKKGQENKFEPIYAGTIIVIISTIIFYTIANMVFKTNLLDNFMNGMKEAVSVQLQILGDAGVDVSSGLKVEDVITFAQNLLPTMLFLQGIILAFVTYYIEAFILKRIRMVNLEMPKFRDFYLPGNPVMVSLMLYILVFLIDMLGLNFHGDLIIMNLQLVFNFMFMAQGIAVSVYYLRNWFKASQIKNILISGLILYIFGFMGISFLGMLDSVIDFRKVRSYKSA</sequence>
<dbReference type="PANTHER" id="PTHR41324:SF1">
    <property type="entry name" value="DUF2232 DOMAIN-CONTAINING PROTEIN"/>
    <property type="match status" value="1"/>
</dbReference>
<dbReference type="AlphaFoldDB" id="A0A2P2BVA5"/>
<reference evidence="2 3" key="1">
    <citation type="submission" date="2014-09" db="EMBL/GenBank/DDBJ databases">
        <authorList>
            <person name="Hornung B.V."/>
        </authorList>
    </citation>
    <scope>NUCLEOTIDE SEQUENCE [LARGE SCALE GENOMIC DNA]</scope>
    <source>
        <strain evidence="2 3">FRIFI</strain>
    </source>
</reference>
<keyword evidence="3" id="KW-1185">Reference proteome</keyword>
<keyword evidence="2" id="KW-0503">Monooxygenase</keyword>
<evidence type="ECO:0000313" key="2">
    <source>
        <dbReference type="EMBL" id="CEI74301.1"/>
    </source>
</evidence>
<keyword evidence="1" id="KW-0812">Transmembrane</keyword>
<feature type="transmembrane region" description="Helical" evidence="1">
    <location>
        <begin position="106"/>
        <end position="128"/>
    </location>
</feature>
<dbReference type="InterPro" id="IPR018710">
    <property type="entry name" value="DUF2232"/>
</dbReference>
<feature type="transmembrane region" description="Helical" evidence="1">
    <location>
        <begin position="57"/>
        <end position="85"/>
    </location>
</feature>
<keyword evidence="2" id="KW-0560">Oxidoreductase</keyword>
<feature type="transmembrane region" description="Helical" evidence="1">
    <location>
        <begin position="246"/>
        <end position="270"/>
    </location>
</feature>
<dbReference type="EMBL" id="LN650648">
    <property type="protein sequence ID" value="CEI74301.1"/>
    <property type="molecule type" value="Genomic_DNA"/>
</dbReference>
<feature type="transmembrane region" description="Helical" evidence="1">
    <location>
        <begin position="282"/>
        <end position="303"/>
    </location>
</feature>
<dbReference type="RefSeq" id="WP_092921661.1">
    <property type="nucleotide sequence ID" value="NZ_FJTZ01000006.1"/>
</dbReference>
<dbReference type="KEGG" id="rhom:FRIFI_2784"/>